<feature type="transmembrane region" description="Helical" evidence="1">
    <location>
        <begin position="144"/>
        <end position="170"/>
    </location>
</feature>
<dbReference type="Proteomes" id="UP000516148">
    <property type="component" value="Chromosome"/>
</dbReference>
<feature type="transmembrane region" description="Helical" evidence="1">
    <location>
        <begin position="190"/>
        <end position="215"/>
    </location>
</feature>
<sequence>MVNMGNVWDRATEFLSDNLSAIVPIALFAIFLPLSLQSNLQPLARTAPSAAVAINIIWYVAAILSLWGQIAIIALAIDPAAGRPAAIHVANKRVAPAIGIMLLLLIASMFLIAPIGVAMGLAGFDFAAAVAGSKQDLPSGVAGFIAIYLLILTVAGCWIAARLGLIYPIIVWERRGMGVFRRSFILTRGIVWKIIGVTILFGVVAGVAIIAAQLVFGSILRLAMGGEGDISVATVLTSVLVGAVTTAFIVLYSAFTAKLYLAVRDRREAIVESA</sequence>
<protein>
    <recommendedName>
        <fullName evidence="4">Glycerophosphoryl diester phosphodiesterase membrane domain-containing protein</fullName>
    </recommendedName>
</protein>
<proteinExistence type="predicted"/>
<dbReference type="EMBL" id="CP061038">
    <property type="protein sequence ID" value="QNQ08021.1"/>
    <property type="molecule type" value="Genomic_DNA"/>
</dbReference>
<accession>A0A7H0LEB8</accession>
<gene>
    <name evidence="2" type="ORF">H3Z74_14680</name>
</gene>
<dbReference type="AlphaFoldDB" id="A0A7H0LEB8"/>
<feature type="transmembrane region" description="Helical" evidence="1">
    <location>
        <begin position="98"/>
        <end position="124"/>
    </location>
</feature>
<keyword evidence="1" id="KW-0472">Membrane</keyword>
<evidence type="ECO:0000313" key="2">
    <source>
        <dbReference type="EMBL" id="QNQ08021.1"/>
    </source>
</evidence>
<evidence type="ECO:0000256" key="1">
    <source>
        <dbReference type="SAM" id="Phobius"/>
    </source>
</evidence>
<keyword evidence="3" id="KW-1185">Reference proteome</keyword>
<evidence type="ECO:0000313" key="3">
    <source>
        <dbReference type="Proteomes" id="UP000516148"/>
    </source>
</evidence>
<dbReference type="KEGG" id="spap:H3Z74_14680"/>
<feature type="transmembrane region" description="Helical" evidence="1">
    <location>
        <begin position="235"/>
        <end position="257"/>
    </location>
</feature>
<feature type="transmembrane region" description="Helical" evidence="1">
    <location>
        <begin position="56"/>
        <end position="77"/>
    </location>
</feature>
<keyword evidence="1" id="KW-0812">Transmembrane</keyword>
<feature type="transmembrane region" description="Helical" evidence="1">
    <location>
        <begin position="19"/>
        <end position="36"/>
    </location>
</feature>
<organism evidence="2 3">
    <name type="scientific">Sphingomonas alpina</name>
    <dbReference type="NCBI Taxonomy" id="653931"/>
    <lineage>
        <taxon>Bacteria</taxon>
        <taxon>Pseudomonadati</taxon>
        <taxon>Pseudomonadota</taxon>
        <taxon>Alphaproteobacteria</taxon>
        <taxon>Sphingomonadales</taxon>
        <taxon>Sphingomonadaceae</taxon>
        <taxon>Sphingomonas</taxon>
    </lineage>
</organism>
<evidence type="ECO:0008006" key="4">
    <source>
        <dbReference type="Google" id="ProtNLM"/>
    </source>
</evidence>
<reference evidence="2 3" key="1">
    <citation type="submission" date="2020-09" db="EMBL/GenBank/DDBJ databases">
        <title>Sphingomonas sp., a new species isolated from pork steak.</title>
        <authorList>
            <person name="Heidler von Heilborn D."/>
        </authorList>
    </citation>
    <scope>NUCLEOTIDE SEQUENCE [LARGE SCALE GENOMIC DNA]</scope>
    <source>
        <strain evidence="3">S8-3T</strain>
    </source>
</reference>
<name>A0A7H0LEB8_9SPHN</name>
<keyword evidence="1" id="KW-1133">Transmembrane helix</keyword>